<dbReference type="REBASE" id="255792">
    <property type="entry name" value="S.Rco10994ORF1938P"/>
</dbReference>
<proteinExistence type="inferred from homology"/>
<evidence type="ECO:0000256" key="2">
    <source>
        <dbReference type="ARBA" id="ARBA00022747"/>
    </source>
</evidence>
<gene>
    <name evidence="5" type="primary">hsdS_2</name>
    <name evidence="5" type="ORF">NCTC10994_01937</name>
</gene>
<dbReference type="GO" id="GO:0003677">
    <property type="term" value="F:DNA binding"/>
    <property type="evidence" value="ECO:0007669"/>
    <property type="project" value="UniProtKB-KW"/>
</dbReference>
<keyword evidence="5" id="KW-0378">Hydrolase</keyword>
<evidence type="ECO:0000313" key="5">
    <source>
        <dbReference type="EMBL" id="SQI31223.1"/>
    </source>
</evidence>
<name>A0A2X4TWE5_9NOCA</name>
<sequence length="375" mass="41186">MKESVPLYEACDYIVDCEHRTAPIDESGDFFAVGTPAMRDGVIDFSQARRISKETFMKWTRRLAPRHGDLLFAREAPVGPLVRIPIEENVAPGQRTVLMRPNPEVVNSTFLFYLLGSPVVQRRVLERAAGSTVAHLNVADIRAFELPPLPGLETQCAIAEVLGALDDKIAANRKLATTADALATSLFARLDNVNSPAELMGEVLSLEYGKALPASQRVHGLSAVYGSGGVVGSHNESLLEGPAVIVGRKGTIGAVHWSNGPCFPIDTTFFVRPNSERVTLEYCYYLLRSLDWADFNSDSAVPGLNRSQALKRKVLMPSIREIERFTSDVQPLLKLQESVDSESMSLVAMRDTLLPPLMSGELRVRDAERVVENVL</sequence>
<dbReference type="PANTHER" id="PTHR30408:SF13">
    <property type="entry name" value="TYPE I RESTRICTION ENZYME HINDI SPECIFICITY SUBUNIT"/>
    <property type="match status" value="1"/>
</dbReference>
<comment type="similarity">
    <text evidence="1">Belongs to the type-I restriction system S methylase family.</text>
</comment>
<dbReference type="Pfam" id="PF01420">
    <property type="entry name" value="Methylase_S"/>
    <property type="match status" value="1"/>
</dbReference>
<keyword evidence="6" id="KW-1185">Reference proteome</keyword>
<dbReference type="SUPFAM" id="SSF116734">
    <property type="entry name" value="DNA methylase specificity domain"/>
    <property type="match status" value="2"/>
</dbReference>
<dbReference type="Gene3D" id="3.90.220.20">
    <property type="entry name" value="DNA methylase specificity domains"/>
    <property type="match status" value="2"/>
</dbReference>
<dbReference type="Gene3D" id="1.10.287.1120">
    <property type="entry name" value="Bipartite methylase S protein"/>
    <property type="match status" value="1"/>
</dbReference>
<dbReference type="AlphaFoldDB" id="A0A2X4TWE5"/>
<dbReference type="Proteomes" id="UP000249091">
    <property type="component" value="Chromosome 1"/>
</dbReference>
<dbReference type="InterPro" id="IPR052021">
    <property type="entry name" value="Type-I_RS_S_subunit"/>
</dbReference>
<dbReference type="RefSeq" id="WP_072701924.1">
    <property type="nucleotide sequence ID" value="NZ_JAFBBL010000001.1"/>
</dbReference>
<dbReference type="CDD" id="cd17267">
    <property type="entry name" value="RMtype1_S_EcoAO83I-TRD1-CR1_like"/>
    <property type="match status" value="1"/>
</dbReference>
<keyword evidence="2" id="KW-0680">Restriction system</keyword>
<dbReference type="EC" id="3.1.21.3" evidence="5"/>
<protein>
    <submittedName>
        <fullName evidence="5">Type I restriction-modification system specificity subunit</fullName>
        <ecNumber evidence="5">3.1.21.3</ecNumber>
    </submittedName>
</protein>
<dbReference type="EMBL" id="LS483468">
    <property type="protein sequence ID" value="SQI31223.1"/>
    <property type="molecule type" value="Genomic_DNA"/>
</dbReference>
<evidence type="ECO:0000256" key="1">
    <source>
        <dbReference type="ARBA" id="ARBA00010923"/>
    </source>
</evidence>
<dbReference type="STRING" id="1219011.GCA_001895045_03031"/>
<feature type="domain" description="Type I restriction modification DNA specificity" evidence="4">
    <location>
        <begin position="66"/>
        <end position="174"/>
    </location>
</feature>
<reference evidence="5 6" key="1">
    <citation type="submission" date="2018-06" db="EMBL/GenBank/DDBJ databases">
        <authorList>
            <consortium name="Pathogen Informatics"/>
            <person name="Doyle S."/>
        </authorList>
    </citation>
    <scope>NUCLEOTIDE SEQUENCE [LARGE SCALE GENOMIC DNA]</scope>
    <source>
        <strain evidence="5 6">NCTC10994</strain>
    </source>
</reference>
<dbReference type="KEGG" id="rcr:NCTC10994_01937"/>
<evidence type="ECO:0000259" key="4">
    <source>
        <dbReference type="Pfam" id="PF01420"/>
    </source>
</evidence>
<evidence type="ECO:0000313" key="6">
    <source>
        <dbReference type="Proteomes" id="UP000249091"/>
    </source>
</evidence>
<dbReference type="InterPro" id="IPR000055">
    <property type="entry name" value="Restrct_endonuc_typeI_TRD"/>
</dbReference>
<organism evidence="5 6">
    <name type="scientific">Rhodococcus coprophilus</name>
    <dbReference type="NCBI Taxonomy" id="38310"/>
    <lineage>
        <taxon>Bacteria</taxon>
        <taxon>Bacillati</taxon>
        <taxon>Actinomycetota</taxon>
        <taxon>Actinomycetes</taxon>
        <taxon>Mycobacteriales</taxon>
        <taxon>Nocardiaceae</taxon>
        <taxon>Rhodococcus</taxon>
    </lineage>
</organism>
<dbReference type="GO" id="GO:0009307">
    <property type="term" value="P:DNA restriction-modification system"/>
    <property type="evidence" value="ECO:0007669"/>
    <property type="project" value="UniProtKB-KW"/>
</dbReference>
<keyword evidence="3" id="KW-0238">DNA-binding</keyword>
<dbReference type="GO" id="GO:0009035">
    <property type="term" value="F:type I site-specific deoxyribonuclease activity"/>
    <property type="evidence" value="ECO:0007669"/>
    <property type="project" value="UniProtKB-EC"/>
</dbReference>
<evidence type="ECO:0000256" key="3">
    <source>
        <dbReference type="ARBA" id="ARBA00023125"/>
    </source>
</evidence>
<accession>A0A2X4TWE5</accession>
<dbReference type="InterPro" id="IPR044946">
    <property type="entry name" value="Restrct_endonuc_typeI_TRD_sf"/>
</dbReference>
<dbReference type="PANTHER" id="PTHR30408">
    <property type="entry name" value="TYPE-1 RESTRICTION ENZYME ECOKI SPECIFICITY PROTEIN"/>
    <property type="match status" value="1"/>
</dbReference>